<dbReference type="InterPro" id="IPR017853">
    <property type="entry name" value="GH"/>
</dbReference>
<proteinExistence type="inferred from homology"/>
<gene>
    <name evidence="8" type="ORF">Sviol_24460</name>
    <name evidence="9" type="ORF">Sviol_82300</name>
</gene>
<sequence>MPGPGDPERSSSPSSEARASQPRAPRSRPAWLHRPRGRRALVLKVALAGIAVLALIIAVWPDDDTHGGHGGPADNKRASSVLPSPSPIYPISSLPRTIPSVREHRPARGPGFRPVDSSRVIVAVGSESLTDEGKLLAQELGVDYATGGQPREGDIELALAPPAKGQKAAPESYTLTTRDRRVRITGPDDAGVFYGTRTLKQALKGGGVMPEGVVEDRPDKPQRGLNLDIARKHYSAAWIEDQLRQMADLKLNQLGLHFSDDQGFRIESSSHPEVVSRDHLSKREVQRIVALATKLHITVVPEIDSPGHLGAVLAAHPGLQLRDKDGKPVRGAIDIANPESGRIVDDLLREYADLFPGAYWHLGGDEYQALAVKAPTTPETVFPSLVAAARAKYGPKADIEDLATGWLNDRAAALRSAGPGRTFKAWNDGFFPGGKVAADQGREVEYWTGKEAGERAPEEYLAEGRPLVNLNDEYLYYVLGEPGSYKYPTGKRIYEEWTPSVVRGTKPVDAKYAGQILGGRFAVWSDNPGAQTEEQVARGIRLPLRATAQKLWDTRTPAMDWEEFKALADRLG</sequence>
<keyword evidence="5" id="KW-1133">Transmembrane helix</keyword>
<reference evidence="8" key="1">
    <citation type="submission" date="2024-05" db="EMBL/GenBank/DDBJ databases">
        <title>Whole genome shotgun sequence of Streptomyces violascens NBRC 12920.</title>
        <authorList>
            <person name="Komaki H."/>
            <person name="Tamura T."/>
        </authorList>
    </citation>
    <scope>NUCLEOTIDE SEQUENCE</scope>
    <source>
        <strain evidence="8">NBRC 12920</strain>
    </source>
</reference>
<feature type="domain" description="Beta-hexosaminidase bacterial type N-terminal" evidence="7">
    <location>
        <begin position="95"/>
        <end position="216"/>
    </location>
</feature>
<dbReference type="PRINTS" id="PR00738">
    <property type="entry name" value="GLHYDRLASE20"/>
</dbReference>
<keyword evidence="3" id="KW-0326">Glycosidase</keyword>
<evidence type="ECO:0000259" key="7">
    <source>
        <dbReference type="Pfam" id="PF02838"/>
    </source>
</evidence>
<dbReference type="Gene3D" id="3.20.20.80">
    <property type="entry name" value="Glycosidases"/>
    <property type="match status" value="1"/>
</dbReference>
<dbReference type="SUPFAM" id="SSF55545">
    <property type="entry name" value="beta-N-acetylhexosaminidase-like domain"/>
    <property type="match status" value="1"/>
</dbReference>
<keyword evidence="5" id="KW-0812">Transmembrane</keyword>
<dbReference type="EMBL" id="BNDY01000025">
    <property type="protein sequence ID" value="GHI43822.1"/>
    <property type="molecule type" value="Genomic_DNA"/>
</dbReference>
<evidence type="ECO:0000256" key="4">
    <source>
        <dbReference type="SAM" id="MobiDB-lite"/>
    </source>
</evidence>
<dbReference type="InterPro" id="IPR052764">
    <property type="entry name" value="GH20_Enzymes"/>
</dbReference>
<evidence type="ECO:0000313" key="9">
    <source>
        <dbReference type="EMBL" id="GHI43822.1"/>
    </source>
</evidence>
<evidence type="ECO:0008006" key="11">
    <source>
        <dbReference type="Google" id="ProtNLM"/>
    </source>
</evidence>
<evidence type="ECO:0000256" key="1">
    <source>
        <dbReference type="ARBA" id="ARBA00006285"/>
    </source>
</evidence>
<dbReference type="PANTHER" id="PTHR43678">
    <property type="entry name" value="PUTATIVE (AFU_ORTHOLOGUE AFUA_2G00640)-RELATED"/>
    <property type="match status" value="1"/>
</dbReference>
<comment type="similarity">
    <text evidence="1">Belongs to the glycosyl hydrolase 20 family.</text>
</comment>
<evidence type="ECO:0000313" key="10">
    <source>
        <dbReference type="Proteomes" id="UP001050808"/>
    </source>
</evidence>
<keyword evidence="5" id="KW-0472">Membrane</keyword>
<evidence type="ECO:0000256" key="2">
    <source>
        <dbReference type="ARBA" id="ARBA00022801"/>
    </source>
</evidence>
<dbReference type="PANTHER" id="PTHR43678:SF1">
    <property type="entry name" value="BETA-N-ACETYLHEXOSAMINIDASE"/>
    <property type="match status" value="1"/>
</dbReference>
<comment type="caution">
    <text evidence="8">The sequence shown here is derived from an EMBL/GenBank/DDBJ whole genome shotgun (WGS) entry which is preliminary data.</text>
</comment>
<evidence type="ECO:0000313" key="8">
    <source>
        <dbReference type="EMBL" id="GHI38038.1"/>
    </source>
</evidence>
<dbReference type="EMBL" id="BNDY01000004">
    <property type="protein sequence ID" value="GHI38038.1"/>
    <property type="molecule type" value="Genomic_DNA"/>
</dbReference>
<dbReference type="CDD" id="cd06564">
    <property type="entry name" value="GH20_DspB_LnbB-like"/>
    <property type="match status" value="1"/>
</dbReference>
<dbReference type="InterPro" id="IPR025705">
    <property type="entry name" value="Beta_hexosaminidase_sua/sub"/>
</dbReference>
<dbReference type="InterPro" id="IPR029018">
    <property type="entry name" value="Hex-like_dom2"/>
</dbReference>
<feature type="region of interest" description="Disordered" evidence="4">
    <location>
        <begin position="1"/>
        <end position="31"/>
    </location>
</feature>
<keyword evidence="10" id="KW-1185">Reference proteome</keyword>
<dbReference type="Pfam" id="PF02838">
    <property type="entry name" value="Glyco_hydro_20b"/>
    <property type="match status" value="1"/>
</dbReference>
<feature type="compositionally biased region" description="Low complexity" evidence="4">
    <location>
        <begin position="79"/>
        <end position="89"/>
    </location>
</feature>
<dbReference type="Proteomes" id="UP001050808">
    <property type="component" value="Unassembled WGS sequence"/>
</dbReference>
<name>A0ABQ3QL84_9ACTN</name>
<feature type="domain" description="Glycoside hydrolase family 20 catalytic" evidence="6">
    <location>
        <begin position="223"/>
        <end position="536"/>
    </location>
</feature>
<feature type="region of interest" description="Disordered" evidence="4">
    <location>
        <begin position="67"/>
        <end position="89"/>
    </location>
</feature>
<dbReference type="InterPro" id="IPR015882">
    <property type="entry name" value="HEX_bac_N"/>
</dbReference>
<dbReference type="SUPFAM" id="SSF51445">
    <property type="entry name" value="(Trans)glycosidases"/>
    <property type="match status" value="1"/>
</dbReference>
<dbReference type="InterPro" id="IPR015883">
    <property type="entry name" value="Glyco_hydro_20_cat"/>
</dbReference>
<protein>
    <recommendedName>
        <fullName evidence="11">Beta-N-acetylhexosaminidase</fullName>
    </recommendedName>
</protein>
<feature type="transmembrane region" description="Helical" evidence="5">
    <location>
        <begin position="41"/>
        <end position="60"/>
    </location>
</feature>
<evidence type="ECO:0000256" key="3">
    <source>
        <dbReference type="ARBA" id="ARBA00023295"/>
    </source>
</evidence>
<organism evidence="8 10">
    <name type="scientific">Streptomyces violascens</name>
    <dbReference type="NCBI Taxonomy" id="67381"/>
    <lineage>
        <taxon>Bacteria</taxon>
        <taxon>Bacillati</taxon>
        <taxon>Actinomycetota</taxon>
        <taxon>Actinomycetes</taxon>
        <taxon>Kitasatosporales</taxon>
        <taxon>Streptomycetaceae</taxon>
        <taxon>Streptomyces</taxon>
    </lineage>
</organism>
<evidence type="ECO:0000259" key="6">
    <source>
        <dbReference type="Pfam" id="PF00728"/>
    </source>
</evidence>
<keyword evidence="2" id="KW-0378">Hydrolase</keyword>
<evidence type="ECO:0000256" key="5">
    <source>
        <dbReference type="SAM" id="Phobius"/>
    </source>
</evidence>
<dbReference type="Gene3D" id="3.30.379.10">
    <property type="entry name" value="Chitobiase/beta-hexosaminidase domain 2-like"/>
    <property type="match status" value="1"/>
</dbReference>
<dbReference type="Pfam" id="PF00728">
    <property type="entry name" value="Glyco_hydro_20"/>
    <property type="match status" value="1"/>
</dbReference>
<accession>A0ABQ3QL84</accession>
<feature type="compositionally biased region" description="Low complexity" evidence="4">
    <location>
        <begin position="10"/>
        <end position="30"/>
    </location>
</feature>